<keyword evidence="2" id="KW-1185">Reference proteome</keyword>
<name>A0ABZ2C5R2_9PROT</name>
<reference evidence="1 2" key="1">
    <citation type="journal article" date="2024" name="Environ. Microbiol.">
        <title>Novel evolutionary insights on the interactions of the Holosporales (Alphaproteobacteria) with eukaryotic hosts from comparative genomics.</title>
        <authorList>
            <person name="Giovannini M."/>
            <person name="Petroni G."/>
            <person name="Castelli M."/>
        </authorList>
    </citation>
    <scope>NUCLEOTIDE SEQUENCE [LARGE SCALE GENOMIC DNA]</scope>
    <source>
        <strain evidence="1 2">US_Bl 15I1</strain>
    </source>
</reference>
<evidence type="ECO:0000313" key="1">
    <source>
        <dbReference type="EMBL" id="WVX67789.1"/>
    </source>
</evidence>
<dbReference type="RefSeq" id="WP_338453768.1">
    <property type="nucleotide sequence ID" value="NZ_CP133271.1"/>
</dbReference>
<sequence length="195" mass="19872">MGASTRQKSHRARCRFNWRNSDRRPVGGAIGGSLGGSLGPQNRKVGPVVGGIGGFLEDRRLLKAEKLVAGQGLGGVVSGMGQGFGQSVNVLKQGVSALLGGATGAQVANRGTAPSATASPAWNPDLETLTQGSSSPQDQIQNAIYLKKMGLSPTGGSSSLMGGVGSLLGGVKTMLGRDPSAQHSWHDCCWHIGPS</sequence>
<dbReference type="Proteomes" id="UP001330434">
    <property type="component" value="Plasmid pBealeia1"/>
</dbReference>
<accession>A0ABZ2C5R2</accession>
<keyword evidence="1" id="KW-0614">Plasmid</keyword>
<gene>
    <name evidence="1" type="ORF">Bealeia1_02008</name>
</gene>
<geneLocation type="plasmid" evidence="1 2">
    <name>pBealeia1</name>
</geneLocation>
<protein>
    <submittedName>
        <fullName evidence="1">Uncharacterized protein</fullName>
    </submittedName>
</protein>
<organism evidence="1 2">
    <name type="scientific">Candidatus Bealeia paramacronuclearis</name>
    <dbReference type="NCBI Taxonomy" id="1921001"/>
    <lineage>
        <taxon>Bacteria</taxon>
        <taxon>Pseudomonadati</taxon>
        <taxon>Pseudomonadota</taxon>
        <taxon>Alphaproteobacteria</taxon>
        <taxon>Holosporales</taxon>
        <taxon>Holosporaceae</taxon>
        <taxon>Candidatus Bealeia</taxon>
    </lineage>
</organism>
<evidence type="ECO:0000313" key="2">
    <source>
        <dbReference type="Proteomes" id="UP001330434"/>
    </source>
</evidence>
<dbReference type="EMBL" id="CP133271">
    <property type="protein sequence ID" value="WVX67789.1"/>
    <property type="molecule type" value="Genomic_DNA"/>
</dbReference>
<proteinExistence type="predicted"/>